<dbReference type="GeneTree" id="ENSGT00940000173214"/>
<dbReference type="Pfam" id="PF00560">
    <property type="entry name" value="LRR_1"/>
    <property type="match status" value="1"/>
</dbReference>
<dbReference type="OrthoDB" id="660555at2759"/>
<evidence type="ECO:0008006" key="6">
    <source>
        <dbReference type="Google" id="ProtNLM"/>
    </source>
</evidence>
<dbReference type="InterPro" id="IPR050216">
    <property type="entry name" value="LRR_domain-containing"/>
</dbReference>
<dbReference type="GO" id="GO:0005737">
    <property type="term" value="C:cytoplasm"/>
    <property type="evidence" value="ECO:0007669"/>
    <property type="project" value="TreeGrafter"/>
</dbReference>
<evidence type="ECO:0000256" key="1">
    <source>
        <dbReference type="ARBA" id="ARBA00022614"/>
    </source>
</evidence>
<accession>A0A8C5QHU4</accession>
<keyword evidence="2" id="KW-0677">Repeat</keyword>
<dbReference type="Gene3D" id="3.80.10.10">
    <property type="entry name" value="Ribonuclease Inhibitor"/>
    <property type="match status" value="1"/>
</dbReference>
<feature type="compositionally biased region" description="Polar residues" evidence="3">
    <location>
        <begin position="75"/>
        <end position="85"/>
    </location>
</feature>
<reference evidence="4" key="1">
    <citation type="submission" date="2025-08" db="UniProtKB">
        <authorList>
            <consortium name="Ensembl"/>
        </authorList>
    </citation>
    <scope>IDENTIFICATION</scope>
</reference>
<dbReference type="InterPro" id="IPR032675">
    <property type="entry name" value="LRR_dom_sf"/>
</dbReference>
<evidence type="ECO:0000256" key="3">
    <source>
        <dbReference type="SAM" id="MobiDB-lite"/>
    </source>
</evidence>
<dbReference type="InterPro" id="IPR001611">
    <property type="entry name" value="Leu-rich_rpt"/>
</dbReference>
<dbReference type="PROSITE" id="PS51450">
    <property type="entry name" value="LRR"/>
    <property type="match status" value="2"/>
</dbReference>
<dbReference type="SMART" id="SM00369">
    <property type="entry name" value="LRR_TYP"/>
    <property type="match status" value="3"/>
</dbReference>
<evidence type="ECO:0000313" key="4">
    <source>
        <dbReference type="Ensembl" id="ENSLLEP00000038475.1"/>
    </source>
</evidence>
<dbReference type="Pfam" id="PF13855">
    <property type="entry name" value="LRR_8"/>
    <property type="match status" value="1"/>
</dbReference>
<keyword evidence="5" id="KW-1185">Reference proteome</keyword>
<dbReference type="Ensembl" id="ENSLLET00000039995.1">
    <property type="protein sequence ID" value="ENSLLEP00000038475.1"/>
    <property type="gene ID" value="ENSLLEG00000024408.1"/>
</dbReference>
<evidence type="ECO:0000313" key="5">
    <source>
        <dbReference type="Proteomes" id="UP000694569"/>
    </source>
</evidence>
<evidence type="ECO:0000256" key="2">
    <source>
        <dbReference type="ARBA" id="ARBA00022737"/>
    </source>
</evidence>
<feature type="region of interest" description="Disordered" evidence="3">
    <location>
        <begin position="65"/>
        <end position="141"/>
    </location>
</feature>
<feature type="compositionally biased region" description="Basic and acidic residues" evidence="3">
    <location>
        <begin position="90"/>
        <end position="102"/>
    </location>
</feature>
<dbReference type="PANTHER" id="PTHR48051">
    <property type="match status" value="1"/>
</dbReference>
<reference evidence="4" key="2">
    <citation type="submission" date="2025-09" db="UniProtKB">
        <authorList>
            <consortium name="Ensembl"/>
        </authorList>
    </citation>
    <scope>IDENTIFICATION</scope>
</reference>
<organism evidence="4 5">
    <name type="scientific">Leptobrachium leishanense</name>
    <name type="common">Leishan spiny toad</name>
    <dbReference type="NCBI Taxonomy" id="445787"/>
    <lineage>
        <taxon>Eukaryota</taxon>
        <taxon>Metazoa</taxon>
        <taxon>Chordata</taxon>
        <taxon>Craniata</taxon>
        <taxon>Vertebrata</taxon>
        <taxon>Euteleostomi</taxon>
        <taxon>Amphibia</taxon>
        <taxon>Batrachia</taxon>
        <taxon>Anura</taxon>
        <taxon>Pelobatoidea</taxon>
        <taxon>Megophryidae</taxon>
        <taxon>Leptobrachium</taxon>
    </lineage>
</organism>
<dbReference type="SUPFAM" id="SSF52058">
    <property type="entry name" value="L domain-like"/>
    <property type="match status" value="1"/>
</dbReference>
<name>A0A8C5QHU4_9ANUR</name>
<dbReference type="PANTHER" id="PTHR48051:SF1">
    <property type="entry name" value="RAS SUPPRESSOR PROTEIN 1"/>
    <property type="match status" value="1"/>
</dbReference>
<proteinExistence type="predicted"/>
<dbReference type="InterPro" id="IPR003591">
    <property type="entry name" value="Leu-rich_rpt_typical-subtyp"/>
</dbReference>
<dbReference type="AlphaFoldDB" id="A0A8C5QHU4"/>
<dbReference type="Proteomes" id="UP000694569">
    <property type="component" value="Unplaced"/>
</dbReference>
<protein>
    <recommendedName>
        <fullName evidence="6">Leucine-rich repeat-containing protein 63</fullName>
    </recommendedName>
</protein>
<keyword evidence="1" id="KW-0433">Leucine-rich repeat</keyword>
<sequence>MKRKPLNAKGSEQSFFGLIVLTGMEAQCIAMKSSLEPPRLLRKPLPPKILPALDVKRPITSKQKGCIADWPAPTPASSRVNSSEGPVQWDRPKRITRTHEENNTLYDLSQEEEPRNSGPADFPTKKHQWRPPVQVHPPFRDDPRFQPPPPEFTLNDLLARSYPKDVSGTPHKPVLSRQHYSNLELFIASLRNKKQSKVHNVELPLWDLPEKSKRKPWQQQVLEQQQEMLRPGGMTSRENIGMEDEGSQYMDFCTVHDNKVLVTQCDLALLECLVHGGYSLSLKAFFLSKLPDLSPLYNTLLYLNLSFNELQRFPIEVFKLENLEVLKLRNNPITEIPPGIHNLKKLRTFIMSFCLLSSLPAGLFVLPCLQMLDISYNGISSIPMEICNLRALEFLNVEGNNLPALPGGALKLHLKYLRVGNNAMHPLFWRENTYIEPQKLTDLAALTYTKNHVVKFTADVPEEAVQILKNFKVCGICKGPLYGQGLRFIRPCEKIFGIRKLPFMFQSCSISCCTNFMKQTESLAEHLFES</sequence>